<feature type="domain" description="DUF8032" evidence="2">
    <location>
        <begin position="284"/>
        <end position="376"/>
    </location>
</feature>
<gene>
    <name evidence="3" type="ORF">WICMUC_005088</name>
</gene>
<sequence>MNQNNFYNNYPNQSQQQPYLYPYVTDSNYSPVNTANDTLYDQSSTSQSVPSTQIPYPQPPPQFLQQNITQYGPEIYSDLPLNDNVSVTQDMYPQHPQRQSQWNYQQHSLINQHQHQQAQFIPQQFSHYNFQHQTFQPAPAVNHQFQNAAQHSTQNTIQSHQSYYPPPQYSSKPIMNNIIGSEFPSLPSDSNLNLADQSQTKLKLDEKQTLPNSIANSHSVLPHTGYFHFYEHHSGYKITKPQSKARSSSHVSEIHDDHLNHTTQSGPIPASKPIVVIDRETKDELITFSYSKQKIIQNFTVRKPSSPFDISTLSEEFKKDNCIYPRAMVPVEQYKGNRGRYERECNELGWVLAWFNADIRNQRGLIQRAVDSWRNTRTDKKVRSRRVRKSEVRIVKLDSGI</sequence>
<dbReference type="Pfam" id="PF26087">
    <property type="entry name" value="DUF8032"/>
    <property type="match status" value="1"/>
</dbReference>
<dbReference type="PANTHER" id="PTHR22949">
    <property type="entry name" value="WHITE COLLAR 2 PROTEIN WC2"/>
    <property type="match status" value="1"/>
</dbReference>
<dbReference type="EMBL" id="JAEUBF010001347">
    <property type="protein sequence ID" value="KAH3669124.1"/>
    <property type="molecule type" value="Genomic_DNA"/>
</dbReference>
<evidence type="ECO:0000256" key="1">
    <source>
        <dbReference type="SAM" id="MobiDB-lite"/>
    </source>
</evidence>
<dbReference type="OrthoDB" id="5599902at2759"/>
<keyword evidence="4" id="KW-1185">Reference proteome</keyword>
<name>A0A9P8T840_9ASCO</name>
<evidence type="ECO:0000313" key="4">
    <source>
        <dbReference type="Proteomes" id="UP000769528"/>
    </source>
</evidence>
<organism evidence="3 4">
    <name type="scientific">Wickerhamomyces mucosus</name>
    <dbReference type="NCBI Taxonomy" id="1378264"/>
    <lineage>
        <taxon>Eukaryota</taxon>
        <taxon>Fungi</taxon>
        <taxon>Dikarya</taxon>
        <taxon>Ascomycota</taxon>
        <taxon>Saccharomycotina</taxon>
        <taxon>Saccharomycetes</taxon>
        <taxon>Phaffomycetales</taxon>
        <taxon>Wickerhamomycetaceae</taxon>
        <taxon>Wickerhamomyces</taxon>
    </lineage>
</organism>
<evidence type="ECO:0000313" key="3">
    <source>
        <dbReference type="EMBL" id="KAH3669124.1"/>
    </source>
</evidence>
<feature type="compositionally biased region" description="Polar residues" evidence="1">
    <location>
        <begin position="32"/>
        <end position="41"/>
    </location>
</feature>
<dbReference type="InterPro" id="IPR058345">
    <property type="entry name" value="DUF8032"/>
</dbReference>
<dbReference type="Proteomes" id="UP000769528">
    <property type="component" value="Unassembled WGS sequence"/>
</dbReference>
<reference evidence="3" key="2">
    <citation type="submission" date="2021-01" db="EMBL/GenBank/DDBJ databases">
        <authorList>
            <person name="Schikora-Tamarit M.A."/>
        </authorList>
    </citation>
    <scope>NUCLEOTIDE SEQUENCE</scope>
    <source>
        <strain evidence="3">CBS6341</strain>
    </source>
</reference>
<comment type="caution">
    <text evidence="3">The sequence shown here is derived from an EMBL/GenBank/DDBJ whole genome shotgun (WGS) entry which is preliminary data.</text>
</comment>
<accession>A0A9P8T840</accession>
<dbReference type="PANTHER" id="PTHR22949:SF0">
    <property type="entry name" value="RE27538P"/>
    <property type="match status" value="1"/>
</dbReference>
<reference evidence="3" key="1">
    <citation type="journal article" date="2021" name="Open Biol.">
        <title>Shared evolutionary footprints suggest mitochondrial oxidative damage underlies multiple complex I losses in fungi.</title>
        <authorList>
            <person name="Schikora-Tamarit M.A."/>
            <person name="Marcet-Houben M."/>
            <person name="Nosek J."/>
            <person name="Gabaldon T."/>
        </authorList>
    </citation>
    <scope>NUCLEOTIDE SEQUENCE</scope>
    <source>
        <strain evidence="3">CBS6341</strain>
    </source>
</reference>
<feature type="region of interest" description="Disordered" evidence="1">
    <location>
        <begin position="32"/>
        <end position="53"/>
    </location>
</feature>
<dbReference type="AlphaFoldDB" id="A0A9P8T840"/>
<feature type="compositionally biased region" description="Low complexity" evidence="1">
    <location>
        <begin position="42"/>
        <end position="53"/>
    </location>
</feature>
<protein>
    <recommendedName>
        <fullName evidence="2">DUF8032 domain-containing protein</fullName>
    </recommendedName>
</protein>
<proteinExistence type="predicted"/>
<evidence type="ECO:0000259" key="2">
    <source>
        <dbReference type="Pfam" id="PF26087"/>
    </source>
</evidence>